<dbReference type="Proteomes" id="UP001153636">
    <property type="component" value="Chromosome 7"/>
</dbReference>
<dbReference type="PANTHER" id="PTHR46532:SF4">
    <property type="entry name" value="AAA+ ATPASE DOMAIN-CONTAINING PROTEIN"/>
    <property type="match status" value="1"/>
</dbReference>
<gene>
    <name evidence="16" type="ORF">PSYICH_LOCUS13829</name>
</gene>
<dbReference type="GO" id="GO:0007018">
    <property type="term" value="P:microtubule-based movement"/>
    <property type="evidence" value="ECO:0007669"/>
    <property type="project" value="InterPro"/>
</dbReference>
<dbReference type="Pfam" id="PF12781">
    <property type="entry name" value="AAA_9"/>
    <property type="match status" value="1"/>
</dbReference>
<keyword evidence="5" id="KW-0677">Repeat</keyword>
<dbReference type="SMART" id="SM00382">
    <property type="entry name" value="AAA"/>
    <property type="match status" value="3"/>
</dbReference>
<dbReference type="Gene3D" id="1.20.920.30">
    <property type="match status" value="1"/>
</dbReference>
<dbReference type="Pfam" id="PF08393">
    <property type="entry name" value="DHC_N2"/>
    <property type="match status" value="1"/>
</dbReference>
<evidence type="ECO:0000256" key="6">
    <source>
        <dbReference type="ARBA" id="ARBA00022741"/>
    </source>
</evidence>
<dbReference type="InterPro" id="IPR024743">
    <property type="entry name" value="Dynein_HC_stalk"/>
</dbReference>
<dbReference type="InterPro" id="IPR041466">
    <property type="entry name" value="Dynein_AAA5_ext"/>
</dbReference>
<dbReference type="InterPro" id="IPR035706">
    <property type="entry name" value="AAA_9"/>
</dbReference>
<organism evidence="16 17">
    <name type="scientific">Psylliodes chrysocephalus</name>
    <dbReference type="NCBI Taxonomy" id="3402493"/>
    <lineage>
        <taxon>Eukaryota</taxon>
        <taxon>Metazoa</taxon>
        <taxon>Ecdysozoa</taxon>
        <taxon>Arthropoda</taxon>
        <taxon>Hexapoda</taxon>
        <taxon>Insecta</taxon>
        <taxon>Pterygota</taxon>
        <taxon>Neoptera</taxon>
        <taxon>Endopterygota</taxon>
        <taxon>Coleoptera</taxon>
        <taxon>Polyphaga</taxon>
        <taxon>Cucujiformia</taxon>
        <taxon>Chrysomeloidea</taxon>
        <taxon>Chrysomelidae</taxon>
        <taxon>Galerucinae</taxon>
        <taxon>Alticini</taxon>
        <taxon>Psylliodes</taxon>
    </lineage>
</organism>
<dbReference type="FunFam" id="3.20.180.20:FF:000001">
    <property type="entry name" value="Dynein axonemal heavy chain 5"/>
    <property type="match status" value="1"/>
</dbReference>
<name>A0A9P0D1X8_9CUCU</name>
<dbReference type="FunFam" id="3.40.50.300:FF:002141">
    <property type="entry name" value="Dynein heavy chain"/>
    <property type="match status" value="1"/>
</dbReference>
<dbReference type="FunFam" id="1.10.8.1220:FF:000001">
    <property type="entry name" value="Dynein axonemal heavy chain 5"/>
    <property type="match status" value="1"/>
</dbReference>
<dbReference type="Gene3D" id="1.20.58.1120">
    <property type="match status" value="1"/>
</dbReference>
<dbReference type="Pfam" id="PF18199">
    <property type="entry name" value="Dynein_C"/>
    <property type="match status" value="1"/>
</dbReference>
<protein>
    <recommendedName>
        <fullName evidence="15">AAA+ ATPase domain-containing protein</fullName>
    </recommendedName>
</protein>
<dbReference type="InterPro" id="IPR042222">
    <property type="entry name" value="Dynein_2_N"/>
</dbReference>
<evidence type="ECO:0000256" key="12">
    <source>
        <dbReference type="ARBA" id="ARBA00023212"/>
    </source>
</evidence>
<keyword evidence="11" id="KW-0505">Motor protein</keyword>
<dbReference type="Gene3D" id="1.10.287.2620">
    <property type="match status" value="1"/>
</dbReference>
<dbReference type="Gene3D" id="1.20.920.20">
    <property type="match status" value="1"/>
</dbReference>
<dbReference type="Pfam" id="PF17852">
    <property type="entry name" value="Dynein_AAA_lid"/>
    <property type="match status" value="1"/>
</dbReference>
<dbReference type="FunFam" id="3.40.50.300:FF:000044">
    <property type="entry name" value="Dynein heavy chain 5, axonemal"/>
    <property type="match status" value="1"/>
</dbReference>
<dbReference type="GO" id="GO:0005874">
    <property type="term" value="C:microtubule"/>
    <property type="evidence" value="ECO:0007669"/>
    <property type="project" value="UniProtKB-KW"/>
</dbReference>
<dbReference type="Pfam" id="PF18198">
    <property type="entry name" value="AAA_lid_11"/>
    <property type="match status" value="1"/>
</dbReference>
<evidence type="ECO:0000256" key="9">
    <source>
        <dbReference type="ARBA" id="ARBA00023054"/>
    </source>
</evidence>
<dbReference type="FunFam" id="1.20.140.100:FF:000003">
    <property type="entry name" value="Dynein, axonemal, heavy chain 5"/>
    <property type="match status" value="1"/>
</dbReference>
<dbReference type="FunFam" id="1.10.287.2620:FF:000003">
    <property type="entry name" value="Dynein, axonemal, heavy chain 5"/>
    <property type="match status" value="1"/>
</dbReference>
<dbReference type="InterPro" id="IPR043160">
    <property type="entry name" value="Dynein_C_barrel"/>
</dbReference>
<dbReference type="InterPro" id="IPR035699">
    <property type="entry name" value="AAA_6"/>
</dbReference>
<dbReference type="OrthoDB" id="286107at2759"/>
<evidence type="ECO:0000256" key="14">
    <source>
        <dbReference type="SAM" id="Coils"/>
    </source>
</evidence>
<dbReference type="Gene3D" id="1.20.140.100">
    <property type="entry name" value="Dynein heavy chain, N-terminal domain 2"/>
    <property type="match status" value="1"/>
</dbReference>
<dbReference type="Gene3D" id="3.20.180.20">
    <property type="entry name" value="Dynein heavy chain, N-terminal domain 2"/>
    <property type="match status" value="1"/>
</dbReference>
<evidence type="ECO:0000256" key="2">
    <source>
        <dbReference type="ARBA" id="ARBA00008887"/>
    </source>
</evidence>
<dbReference type="InterPro" id="IPR013594">
    <property type="entry name" value="Dynein_heavy_tail"/>
</dbReference>
<dbReference type="Gene3D" id="1.10.472.130">
    <property type="match status" value="1"/>
</dbReference>
<evidence type="ECO:0000259" key="15">
    <source>
        <dbReference type="SMART" id="SM00382"/>
    </source>
</evidence>
<keyword evidence="10" id="KW-0969">Cilium</keyword>
<keyword evidence="13" id="KW-0966">Cell projection</keyword>
<keyword evidence="7" id="KW-0067">ATP-binding</keyword>
<keyword evidence="8" id="KW-0243">Dynein</keyword>
<dbReference type="InterPro" id="IPR041589">
    <property type="entry name" value="DNAH3_AAA_lid_1"/>
</dbReference>
<dbReference type="FunFam" id="3.40.50.300:FF:000049">
    <property type="entry name" value="Dynein, axonemal, heavy chain 5"/>
    <property type="match status" value="1"/>
</dbReference>
<dbReference type="SUPFAM" id="SSF52540">
    <property type="entry name" value="P-loop containing nucleoside triphosphate hydrolases"/>
    <property type="match status" value="4"/>
</dbReference>
<dbReference type="GO" id="GO:0005858">
    <property type="term" value="C:axonemal dynein complex"/>
    <property type="evidence" value="ECO:0007669"/>
    <property type="project" value="TreeGrafter"/>
</dbReference>
<feature type="coiled-coil region" evidence="14">
    <location>
        <begin position="3703"/>
        <end position="3730"/>
    </location>
</feature>
<keyword evidence="3" id="KW-0963">Cytoplasm</keyword>
<dbReference type="Gene3D" id="1.10.8.720">
    <property type="entry name" value="Region D6 of dynein motor"/>
    <property type="match status" value="1"/>
</dbReference>
<evidence type="ECO:0000256" key="3">
    <source>
        <dbReference type="ARBA" id="ARBA00022490"/>
    </source>
</evidence>
<dbReference type="GO" id="GO:0051959">
    <property type="term" value="F:dynein light intermediate chain binding"/>
    <property type="evidence" value="ECO:0007669"/>
    <property type="project" value="InterPro"/>
</dbReference>
<evidence type="ECO:0000256" key="10">
    <source>
        <dbReference type="ARBA" id="ARBA00023069"/>
    </source>
</evidence>
<feature type="domain" description="AAA+ ATPase" evidence="15">
    <location>
        <begin position="2225"/>
        <end position="2380"/>
    </location>
</feature>
<comment type="similarity">
    <text evidence="2">Belongs to the dynein heavy chain family.</text>
</comment>
<dbReference type="InterPro" id="IPR004273">
    <property type="entry name" value="Dynein_heavy_D6_P-loop"/>
</dbReference>
<dbReference type="InterPro" id="IPR024317">
    <property type="entry name" value="Dynein_heavy_chain_D4_dom"/>
</dbReference>
<dbReference type="InterPro" id="IPR041228">
    <property type="entry name" value="Dynein_C"/>
</dbReference>
<dbReference type="InterPro" id="IPR041658">
    <property type="entry name" value="AAA_lid_11"/>
</dbReference>
<dbReference type="Gene3D" id="3.40.50.300">
    <property type="entry name" value="P-loop containing nucleotide triphosphate hydrolases"/>
    <property type="match status" value="5"/>
</dbReference>
<dbReference type="PANTHER" id="PTHR46532">
    <property type="entry name" value="MALE FERTILITY FACTOR KL5"/>
    <property type="match status" value="1"/>
</dbReference>
<keyword evidence="17" id="KW-1185">Reference proteome</keyword>
<dbReference type="FunFam" id="3.40.50.300:FF:001221">
    <property type="entry name" value="Axonemal dynein heavy chain 8"/>
    <property type="match status" value="1"/>
</dbReference>
<dbReference type="InterPro" id="IPR043157">
    <property type="entry name" value="Dynein_AAA1S"/>
</dbReference>
<dbReference type="FunFam" id="3.40.50.300:FF:001080">
    <property type="entry name" value="Dynein, axonemal, heavy chain 5"/>
    <property type="match status" value="1"/>
</dbReference>
<dbReference type="Pfam" id="PF12774">
    <property type="entry name" value="AAA_6"/>
    <property type="match status" value="1"/>
</dbReference>
<keyword evidence="12" id="KW-0206">Cytoskeleton</keyword>
<keyword evidence="4" id="KW-0493">Microtubule</keyword>
<evidence type="ECO:0000256" key="7">
    <source>
        <dbReference type="ARBA" id="ARBA00022840"/>
    </source>
</evidence>
<dbReference type="GO" id="GO:0008569">
    <property type="term" value="F:minus-end-directed microtubule motor activity"/>
    <property type="evidence" value="ECO:0007669"/>
    <property type="project" value="InterPro"/>
</dbReference>
<dbReference type="GO" id="GO:0045505">
    <property type="term" value="F:dynein intermediate chain binding"/>
    <property type="evidence" value="ECO:0007669"/>
    <property type="project" value="InterPro"/>
</dbReference>
<dbReference type="FunFam" id="1.10.8.720:FF:000004">
    <property type="entry name" value="Dynein heavy chain 5, axonemal"/>
    <property type="match status" value="1"/>
</dbReference>
<dbReference type="GO" id="GO:0005524">
    <property type="term" value="F:ATP binding"/>
    <property type="evidence" value="ECO:0007669"/>
    <property type="project" value="UniProtKB-KW"/>
</dbReference>
<dbReference type="Pfam" id="PF03028">
    <property type="entry name" value="Dynein_heavy"/>
    <property type="match status" value="1"/>
</dbReference>
<keyword evidence="9 14" id="KW-0175">Coiled coil</keyword>
<dbReference type="InterPro" id="IPR003593">
    <property type="entry name" value="AAA+_ATPase"/>
</dbReference>
<evidence type="ECO:0000256" key="8">
    <source>
        <dbReference type="ARBA" id="ARBA00023017"/>
    </source>
</evidence>
<dbReference type="EMBL" id="OV651819">
    <property type="protein sequence ID" value="CAH1113293.1"/>
    <property type="molecule type" value="Genomic_DNA"/>
</dbReference>
<dbReference type="InterPro" id="IPR042228">
    <property type="entry name" value="Dynein_linker_3"/>
</dbReference>
<evidence type="ECO:0000256" key="11">
    <source>
        <dbReference type="ARBA" id="ARBA00023175"/>
    </source>
</evidence>
<comment type="subcellular location">
    <subcellularLocation>
        <location evidence="1">Cytoplasm</location>
        <location evidence="1">Cytoskeleton</location>
        <location evidence="1">Cilium axoneme</location>
    </subcellularLocation>
</comment>
<dbReference type="Pfam" id="PF08385">
    <property type="entry name" value="DHC_N1"/>
    <property type="match status" value="1"/>
</dbReference>
<proteinExistence type="inferred from homology"/>
<accession>A0A9P0D1X8</accession>
<dbReference type="Gene3D" id="6.10.140.1060">
    <property type="match status" value="1"/>
</dbReference>
<dbReference type="Gene3D" id="1.20.1270.280">
    <property type="match status" value="1"/>
</dbReference>
<evidence type="ECO:0000313" key="16">
    <source>
        <dbReference type="EMBL" id="CAH1113293.1"/>
    </source>
</evidence>
<dbReference type="FunFam" id="3.40.50.300:FF:000320">
    <property type="entry name" value="Dynein, axonemal, heavy chain 5"/>
    <property type="match status" value="1"/>
</dbReference>
<dbReference type="Pfam" id="PF12780">
    <property type="entry name" value="AAA_8"/>
    <property type="match status" value="1"/>
</dbReference>
<sequence>MEDDNEIKRVSYSDVEMVMGITKQLAGAAKKVKSSQLYLAHQESAKEKMLKAKENRNVRYQEMDMVQRYICDIVSQYLNMDTNEFLEFVIDDQLHMDLLSAFTKKDTGKKCVLFYYQLGPPFGVDTGRYNPALKEDMMRVFVTNGVPFPLKNKAFGVYKLNNVNLEVKNITDEMCTVSFDTLEGEINFAALAFDLLNLLIKPSLEVFTSWGDLNKTETGRLQKLNFDGDFDSFITYLDRIKSDLSGIISFEYDPELLAAINGKDQMEKAFFNKPLVAQVETTVRNWYRTIEKSIVQFRQLRKEGEFVGPVAELEYWRRQLCRFTSLVEFLETPDVKTFLEFIKFMNNREILKHWKKHTEQVYLTRNESSDLVKYLYVLEKYWEPFYRLDPTMLAPHIAPLLDTVRMVFTTSKAYNIGNITAFLVKITNQMVKICREYLNCNDTRTVWNQLKVVVLQKIKVCLDLYLKYYQCYKHTKQMMAENGEKLLECSEMYTFGKFENFKNRLQKIVFVLKTSIKYSILQSSTIEGIDEFANRFVDYFNVISQQTYDALNYRLEEFDKDYDEFRQNVVDTEWELEEFVAKSLSKINDIDNVIRLLKRFEKLNLECLHLEERYLEAMVLYNSELDFLRDQYNEERQTPNLPKNMPPISGRIVWIRHFFKRMEEPMNVFRTKERVMKHRKVQKCIALFNAMMFCFAHYENTYHEAWYKFAGQVRNCLLVPILTKQPKTKRYNVNFDQYIMEVIRESEYMYKLNLDVPDVGQVLVFCKEKLLNSYESVKALVERNDKIRSNIPLLFLPMMRSLLLKMEDAFIPAFATLTWTSMRIPEFCGEAEVVLDYVAQFIKDVKDMREARVDEVLAAIAQIEMGYIPDYALTPDEFYEANVKTRSKFTRELEVRSSAIEKCVIDIVNKFVTCIDEPDYQANKFNWMDAEKALLPVASASALLMGDDAGFKEIDRNDIESLSVIHTNCIEMFAYFNWKLIDALVKCTKCSLEMIKRRVLNFEEYNPIMETHMILTIPTNSISPSLDDMQNAFTKSLNAILETHQYINLWGQGETKKSAMKTGKKAETSDEPKANNYYKMIADNKDIVRVNMSLNGVINLLQPDINALLTKYLKWEFLWAEDREDQVEEYCKTDPLIVEISEKFKEYANTSERIRQLPEFVTVGPLKVILEEYKLGILVESEAWKYILGKKLIINYKDKLNVMVDFIKSQEKILNKTIRDLDDCRVGMKCLDVVREHFIEMDMSLVIIEEAYAIFNQYQIDISKEDTEQVESLRFNFTNMINHSKQVQDEIFNIQGILLEELTEGVAKFKDEVEKFDKDFEEKGPMVPNLAAREASDRVLIFQDRYDDLCSKLDTFSSGQRLFGLEVEDYPILNKRKKEFNLLNKLYGLYLAVNHSIDGYFDIPWSDIDIEVIFEDLKNFQNRCRKLPKGMKDWPAYLELKQKIDDFNETCPLLQLMANKAMKERHWKRLTNITGYNFDVENPNFTLKNVMEAPLLDFKDDVEDICISAVKERDIETKLKQCQADWAIVDLTFSPFKTRGELLLQGRDIGDIVTLLEDSLMVLNSLLSNRYNAPFKKEIVLWVHKLVDTSEILDKWMIVQNLWIYLEAVFVGGDIARQLPLEAKRFGNIDKAWVKLMARAREKPNVVECCTGDETMGQLLPHLLEQLETCQKSLTGYLETKRLSFPRFFFISDPVLLEILGQASDPNSIQQHLLSLFDAVFKVDFDPKKFDMIVAMNSANGEKVQFDKPVHCSGGVEKWLNSLLNMVRDTVKTVIAVQCQCFKEPDYDFIAGFVAFCGQASLVGIQVLWTKESEDAIKKAKVDKNAMRITNERFLELLNELINLTTKDITKLQRTQYETMVTIHVHQRDIFDNICRLRIKTLLDFEWQAQTRFYYSDETDDTDVKITDVIFLYQYEYLGITERLAITPLTDRCYITLAQAIWINMGGAPAGPAGTGKTETTKDMGRTLGKFVVVFNCSDQMDFRGLGRIFKGLAQSGTWGCFDEFNRIELPVLSVAAQQIYIVLTARKERKTVFIFMDGDSVSMNIEFGIFLTMNPGYAGRQELPENLKIMFRSVAMMVPDRQIIIRVKLASCGFKENVFLSKKFYTLYQLCEEQLSSQVHYDFGLRNILSVLRTLGAQKRANPLETEEVVVQRVLRGMNLSKLIDEDEPLFLSLIDDMFPGIKLVQKTWKDLQKAITKVCTELALINHPAWNLKIVQLYETALVRHGLMVLGPTGAGKTKCMIGLMKSLTEMGMPHRELRMNPKAITAPQMFGRLDVATNDWTDGIFSTLWRRTLKFKQTEFCWLVLDGPVDAVWIENLNSVLDDNKTLTLANGDRIVMAGNCKLVFEPDNVDNASPATVSRMGMVFMSSSVLPWRPILEAWLKTRNSTEAEHIRHQFNRCYDEYYSFVIARLKAKMFIREAVYIRQCYDVLQGLLDIFDEPKVWTEKQIERMVLFSIMWSVGAVLELDDRQKLEEYVVTHKSKMDWPKVSGQETIFEFVVNPETGKWEHWNVRVEPFEYPPDQVLDYINILVPNVDNVRTAFLIQNIAKQGKAVLLIGEPGTAKTVMIKGYCGSFDPEFKLYKSFSFSSATTPNMVQRIVESYIDKRVGTTYGPPAGKTLTIFIDDISMPVINDWGDQITNEIVRQCMESGGFYSLDKPGDFSYIVDVMFLAAMIHPGGGRNDIPHRLKRQFSVFNCTIPSDRAMDVIFSQIACGYFCEERFNRDIAEFMPKLIPLTRHIWQNTKKRMLPTPSKFHYVFNLRDLSRIWQGILTPQYLECKTRIKVLKLWRHECCRVISDRFTEFSDQVWFFNALRKQAEEELEEDFEFYIDDDSWWADFFREPPEATGDEPDDFDFNAPKIYEEVSSFEYLKMRLMDFMETYNMETRGMVMDLVFFRDALIHLLIISRIIRTPRGNALLVGVGGSGKQSLTRLATFIANYEAFQIQLTRSYSLTNLMDDMKFLYRQSGLIGNGVSFIFTDNEIKDETFLESLNNILSSGEIANLFAKDELDEIQNELIPIMKRKDPKRIPTMDNLYDFFITRSRSNIHVVLCFSPVGEKFRSRALKFPGLISGCTVDWFSKWPMDALIEVSMHFMDEYSVVSTPEVKMELIMMMAELHDSVNDFCESYFNRFRRRSYVTPKTFISFLGAYKVLYRIKVDEIAVLAIRMKTGLTKLVEAAVSVDELRKDLALKELEMVRATKTADNVLTAVLQASETANKIKEEALGMKERAETLVALISIDQKEAEAKLLDARPALDAAEAALQTIKAADIATVRKLGKPPYLILLIMDCVLIYFKRHLDPVKPDHERNFFFATWSESLKVMAESAFLKNLQQYPKDTINAEMVDILVPYFDNPLYTYENAKQACGNVAGLISWTIAMSSFYDVNKEVLPLKANLAIQQAKSDKAESELKAAMALLLSKEREVQACQDKYEGAMAFKQRIFDEAAKVKFKMDAATALINGLAGERIRWTEQLALFKAETERLIGDVILLTGFLGYTGPFNQEFRSALQQTWLDAIVRRKIPVTLSLNIIESLTDSATIGEWNLQGLPTDDLSIQNGIIVTTAARYPLLIDPQSQGKMWVKEKEKLNGLIITTLTHKYFRNFLEDSVALGYPILIEDIGEDLDPVLDNVMEKNYIKMGTTLKVKLGDKEVDYNDQFKLYITSKLANPKYTPEIFARASIIDFTVTMKGLEDQLLGRVILTEKRELEQERTNLIKDVTANKRKMQELEQNLLYKLTTTQGSLLDDESVIIVLNVTKNTANEVKEKLIVAKDTEIKINLAREEFRSIATRGSVLYFLVVSMSMVNFMYQTSLTQFLERFDLSMIKSEKSPLIAKRLQNIIDYLTYEIFKYQVRGVYEEHKYMFVLLMCLRIDLDREAITHEEFNNFIKGGAALNLTACPPKPAKWITDSTWLNLVSISNLRHFQYIVSQVTANDRRWKEWFDKDAPEESIIPDGYHTLDTFRKLLLIRAWCPDRTITQSRKYIASSLGPKFAEPVILNLEILYNESRPLSPMVCYLSIGSDPTPFIEQLAKKLETAVKSISMGQGQEVHARKLLEGAISEGYWALLQNCHLSLDYMQELLGELLELEKGATEIHPDFRLWITTEPNDNFPISLLQLCIKFTNEAPQGIRAGLLRTYSSMNQDLLDYSDAWQYIPLVYAISFLHTVVQERRKFGPLGWNIPYEFNSADWLSSVLFLQNHLDDLDPKRGISWPTLRYMLGEVHYGGRVTDDFDKRLLNTFCKVWFCENVFAEDFLFYKGYKIVKFKQTSEYVEHIDGFSPTDPPQAYGLHSNADITYQTNTTIAMFDQMLAIQPKDVGGGTGESRESVVQRQAKEMLDKSPDNYDPFEVKERLRIMGQFNSLNIFLRQEIDRMEKVIEIVKTTLRDLLLAIEGTIIMSEALENALNMIYDAKVPQLWLRPSWLANSLGFWFTELIERDAQFRDWCFNGRPTCFWLAGFFNPQGFLTAMKQEVARSHKGWALDNVKLHNDVTKMMKDEAVDPPAEGVFIYGLFLDGAGWDRRGSKLSESINKVLYTLIPVVHVYALYNYEVKANKFYVCPVYKKSRRTGLNYITVLYLQTVKPPEHWCLRGVALLCDVQ</sequence>
<keyword evidence="6" id="KW-0547">Nucleotide-binding</keyword>
<dbReference type="Gene3D" id="1.10.8.710">
    <property type="match status" value="1"/>
</dbReference>
<dbReference type="Pfam" id="PF12775">
    <property type="entry name" value="AAA_7"/>
    <property type="match status" value="1"/>
</dbReference>
<evidence type="ECO:0000256" key="1">
    <source>
        <dbReference type="ARBA" id="ARBA00004430"/>
    </source>
</evidence>
<dbReference type="Gene3D" id="1.10.8.1220">
    <property type="match status" value="1"/>
</dbReference>
<reference evidence="16" key="1">
    <citation type="submission" date="2022-01" db="EMBL/GenBank/DDBJ databases">
        <authorList>
            <person name="King R."/>
        </authorList>
    </citation>
    <scope>NUCLEOTIDE SEQUENCE</scope>
</reference>
<dbReference type="InterPro" id="IPR042219">
    <property type="entry name" value="AAA_lid_11_sf"/>
</dbReference>
<evidence type="ECO:0000256" key="13">
    <source>
        <dbReference type="ARBA" id="ARBA00023273"/>
    </source>
</evidence>
<evidence type="ECO:0000256" key="5">
    <source>
        <dbReference type="ARBA" id="ARBA00022737"/>
    </source>
</evidence>
<dbReference type="InterPro" id="IPR026983">
    <property type="entry name" value="DHC"/>
</dbReference>
<dbReference type="FunFam" id="1.10.8.710:FF:000003">
    <property type="entry name" value="Dynein axonemal heavy chain 5"/>
    <property type="match status" value="1"/>
</dbReference>
<dbReference type="Gene3D" id="3.10.490.20">
    <property type="match status" value="1"/>
</dbReference>
<dbReference type="FunFam" id="3.10.490.20:FF:000010">
    <property type="entry name" value="Dynein heavy chain, putative"/>
    <property type="match status" value="1"/>
</dbReference>
<evidence type="ECO:0000313" key="17">
    <source>
        <dbReference type="Proteomes" id="UP001153636"/>
    </source>
</evidence>
<dbReference type="GO" id="GO:0097729">
    <property type="term" value="C:9+2 motile cilium"/>
    <property type="evidence" value="ECO:0007669"/>
    <property type="project" value="UniProtKB-ARBA"/>
</dbReference>
<evidence type="ECO:0000256" key="4">
    <source>
        <dbReference type="ARBA" id="ARBA00022701"/>
    </source>
</evidence>
<dbReference type="Pfam" id="PF17857">
    <property type="entry name" value="AAA_lid_1"/>
    <property type="match status" value="1"/>
</dbReference>
<dbReference type="InterPro" id="IPR027417">
    <property type="entry name" value="P-loop_NTPase"/>
</dbReference>
<feature type="domain" description="AAA+ ATPase" evidence="15">
    <location>
        <begin position="1946"/>
        <end position="2082"/>
    </location>
</feature>
<dbReference type="FunFam" id="1.20.1270.280:FF:000002">
    <property type="entry name" value="Dynein heavy chain 5, axonemal"/>
    <property type="match status" value="1"/>
</dbReference>
<feature type="domain" description="AAA+ ATPase" evidence="15">
    <location>
        <begin position="2552"/>
        <end position="2700"/>
    </location>
</feature>
<dbReference type="FunFam" id="1.20.920.30:FF:000004">
    <property type="entry name" value="Dynein axonemal heavy chain 5"/>
    <property type="match status" value="1"/>
</dbReference>
<dbReference type="Pfam" id="PF12777">
    <property type="entry name" value="MT"/>
    <property type="match status" value="1"/>
</dbReference>
<dbReference type="InterPro" id="IPR013602">
    <property type="entry name" value="Dynein_heavy_linker"/>
</dbReference>